<dbReference type="Pfam" id="PF02738">
    <property type="entry name" value="MoCoBD_1"/>
    <property type="match status" value="1"/>
</dbReference>
<dbReference type="InterPro" id="IPR000674">
    <property type="entry name" value="Ald_Oxase/Xan_DH_a/b"/>
</dbReference>
<dbReference type="SUPFAM" id="SSF54292">
    <property type="entry name" value="2Fe-2S ferredoxin-like"/>
    <property type="match status" value="1"/>
</dbReference>
<comment type="caution">
    <text evidence="8">The sequence shown here is derived from an EMBL/GenBank/DDBJ whole genome shotgun (WGS) entry which is preliminary data.</text>
</comment>
<evidence type="ECO:0000313" key="8">
    <source>
        <dbReference type="EMBL" id="GAA2498369.1"/>
    </source>
</evidence>
<evidence type="ECO:0000256" key="6">
    <source>
        <dbReference type="SAM" id="MobiDB-lite"/>
    </source>
</evidence>
<protein>
    <submittedName>
        <fullName evidence="8">Xanthine dehydrogenase family protein molybdopterin-binding subunit</fullName>
    </submittedName>
</protein>
<dbReference type="RefSeq" id="WP_344256939.1">
    <property type="nucleotide sequence ID" value="NZ_BAAARE010000024.1"/>
</dbReference>
<dbReference type="InterPro" id="IPR046867">
    <property type="entry name" value="AldOxase/xan_DH_MoCoBD2"/>
</dbReference>
<dbReference type="InterPro" id="IPR036856">
    <property type="entry name" value="Ald_Oxase/Xan_DH_a/b_sf"/>
</dbReference>
<keyword evidence="5" id="KW-0408">Iron</keyword>
<dbReference type="SUPFAM" id="SSF47741">
    <property type="entry name" value="CO dehydrogenase ISP C-domain like"/>
    <property type="match status" value="1"/>
</dbReference>
<dbReference type="Gene3D" id="3.90.1170.50">
    <property type="entry name" value="Aldehyde oxidase/xanthine dehydrogenase, a/b hammerhead"/>
    <property type="match status" value="2"/>
</dbReference>
<proteinExistence type="inferred from homology"/>
<dbReference type="InterPro" id="IPR036010">
    <property type="entry name" value="2Fe-2S_ferredoxin-like_sf"/>
</dbReference>
<keyword evidence="2" id="KW-0500">Molybdenum</keyword>
<dbReference type="SMART" id="SM01008">
    <property type="entry name" value="Ald_Xan_dh_C"/>
    <property type="match status" value="1"/>
</dbReference>
<dbReference type="InterPro" id="IPR001041">
    <property type="entry name" value="2Fe-2S_ferredoxin-type"/>
</dbReference>
<evidence type="ECO:0000256" key="5">
    <source>
        <dbReference type="ARBA" id="ARBA00023004"/>
    </source>
</evidence>
<dbReference type="PROSITE" id="PS00197">
    <property type="entry name" value="2FE2S_FER_1"/>
    <property type="match status" value="1"/>
</dbReference>
<reference evidence="8 9" key="1">
    <citation type="journal article" date="2019" name="Int. J. Syst. Evol. Microbiol.">
        <title>The Global Catalogue of Microorganisms (GCM) 10K type strain sequencing project: providing services to taxonomists for standard genome sequencing and annotation.</title>
        <authorList>
            <consortium name="The Broad Institute Genomics Platform"/>
            <consortium name="The Broad Institute Genome Sequencing Center for Infectious Disease"/>
            <person name="Wu L."/>
            <person name="Ma J."/>
        </authorList>
    </citation>
    <scope>NUCLEOTIDE SEQUENCE [LARGE SCALE GENOMIC DNA]</scope>
    <source>
        <strain evidence="8 9">JCM 16259</strain>
    </source>
</reference>
<dbReference type="Pfam" id="PF20256">
    <property type="entry name" value="MoCoBD_2"/>
    <property type="match status" value="1"/>
</dbReference>
<feature type="region of interest" description="Disordered" evidence="6">
    <location>
        <begin position="293"/>
        <end position="315"/>
    </location>
</feature>
<dbReference type="InterPro" id="IPR006058">
    <property type="entry name" value="2Fe2S_fd_BS"/>
</dbReference>
<dbReference type="SUPFAM" id="SSF54665">
    <property type="entry name" value="CO dehydrogenase molybdoprotein N-domain-like"/>
    <property type="match status" value="1"/>
</dbReference>
<dbReference type="InterPro" id="IPR012675">
    <property type="entry name" value="Beta-grasp_dom_sf"/>
</dbReference>
<organism evidence="8 9">
    <name type="scientific">Terrabacter carboxydivorans</name>
    <dbReference type="NCBI Taxonomy" id="619730"/>
    <lineage>
        <taxon>Bacteria</taxon>
        <taxon>Bacillati</taxon>
        <taxon>Actinomycetota</taxon>
        <taxon>Actinomycetes</taxon>
        <taxon>Micrococcales</taxon>
        <taxon>Intrasporangiaceae</taxon>
        <taxon>Terrabacter</taxon>
    </lineage>
</organism>
<dbReference type="InterPro" id="IPR002888">
    <property type="entry name" value="2Fe-2S-bd"/>
</dbReference>
<comment type="similarity">
    <text evidence="1">Belongs to the xanthine dehydrogenase family.</text>
</comment>
<keyword evidence="3" id="KW-0479">Metal-binding</keyword>
<dbReference type="EMBL" id="BAAARE010000024">
    <property type="protein sequence ID" value="GAA2498369.1"/>
    <property type="molecule type" value="Genomic_DNA"/>
</dbReference>
<evidence type="ECO:0000259" key="7">
    <source>
        <dbReference type="PROSITE" id="PS51085"/>
    </source>
</evidence>
<dbReference type="Pfam" id="PF01799">
    <property type="entry name" value="Fer2_2"/>
    <property type="match status" value="1"/>
</dbReference>
<evidence type="ECO:0000256" key="4">
    <source>
        <dbReference type="ARBA" id="ARBA00023002"/>
    </source>
</evidence>
<dbReference type="InterPro" id="IPR036884">
    <property type="entry name" value="2Fe-2S-bd_dom_sf"/>
</dbReference>
<dbReference type="PANTHER" id="PTHR11908:SF132">
    <property type="entry name" value="ALDEHYDE OXIDASE 1-RELATED"/>
    <property type="match status" value="1"/>
</dbReference>
<evidence type="ECO:0000313" key="9">
    <source>
        <dbReference type="Proteomes" id="UP001500730"/>
    </source>
</evidence>
<dbReference type="PANTHER" id="PTHR11908">
    <property type="entry name" value="XANTHINE DEHYDROGENASE"/>
    <property type="match status" value="1"/>
</dbReference>
<dbReference type="InterPro" id="IPR008274">
    <property type="entry name" value="AldOxase/xan_DH_MoCoBD1"/>
</dbReference>
<keyword evidence="4" id="KW-0560">Oxidoreductase</keyword>
<sequence>MELTTTVNDETRVVEVDGTASAVELVRDGLGLTGTKLVCGSGVCGACTMLVDGEPVLGCLTPATRLRDARVTTVEGIAGRGGSAAGEVGGDDDLHPVQRAFAHHDGLQCGYCTPGFVVSAVAFHDRWRAEHGTDTPDREAIAEALAGHLCRCGSYEGVYRAVTAACRGEHDAGGGTVERVEAPAKVTGAAVYTTDVTLPGMLHAVIRRSDHAAGFVGPIAFPDGVVGIEVLDEDRRVRWAGQPIAVVAAESLAAARRAAAGLAVPFTPQPFVIDPAEAVRPGAPLVYATRADRKEAPTAGEGGAMPAPWDGNSHGPSRAPYLGTVAKRRIRSARADGRRGLVDLEFHTASQLHTAFEPHACVADWSDPQYLRVWLSTQGVGAMRLEIADHFDLDPTHVEVVAEHVGGGFGAKLGLTVEAVAAIELSRLSRRPVRLVLDRHEELTGTGNRPGSRSRVALLLDDETQAVRALTVDTDSHAGIAVGNSVAALAMLVYDRTPRLARDVDVVTNAPPGAPFRGPGGPTIAWALEQTVDEAAHRFGRDPIDLRAQWDGNPKRQALYRWAADLPTWQGRPATGSQTGRFRRGVGVAAANWMYFVDPDCDVVVRVEAGRLVVSTAVQDMGTGSRTVLARAVAGVFGVDPTTVDVRLGHAHSGATHGPASGGSRTTVSLWSTAVEAATSLRARVGNDLAGAPDGVSATAKRGGDRGMRAVPVTMGGIQVGRGFSAAVHVSEVEVDTRTGRTRVLRVHGGIAVGRIHAPVLARSQCEGSVIQGIGLALYENQVLDPHTGLTLTANLEDYRIPQLGDTPEIDIHFHEEGWDRVPGGGVGLGEVATISPAASVGNAIFNATGWRPLTLPVRPDRLLSGLSRRRVEVTR</sequence>
<dbReference type="CDD" id="cd00207">
    <property type="entry name" value="fer2"/>
    <property type="match status" value="1"/>
</dbReference>
<accession>A0ABN3MAC2</accession>
<dbReference type="PROSITE" id="PS51085">
    <property type="entry name" value="2FE2S_FER_2"/>
    <property type="match status" value="1"/>
</dbReference>
<evidence type="ECO:0000256" key="3">
    <source>
        <dbReference type="ARBA" id="ARBA00022723"/>
    </source>
</evidence>
<dbReference type="SUPFAM" id="SSF56003">
    <property type="entry name" value="Molybdenum cofactor-binding domain"/>
    <property type="match status" value="1"/>
</dbReference>
<dbReference type="Gene3D" id="1.10.150.120">
    <property type="entry name" value="[2Fe-2S]-binding domain"/>
    <property type="match status" value="1"/>
</dbReference>
<keyword evidence="9" id="KW-1185">Reference proteome</keyword>
<dbReference type="Pfam" id="PF00111">
    <property type="entry name" value="Fer2"/>
    <property type="match status" value="1"/>
</dbReference>
<dbReference type="InterPro" id="IPR016208">
    <property type="entry name" value="Ald_Oxase/xanthine_DH-like"/>
</dbReference>
<dbReference type="Proteomes" id="UP001500730">
    <property type="component" value="Unassembled WGS sequence"/>
</dbReference>
<dbReference type="Gene3D" id="3.10.20.30">
    <property type="match status" value="1"/>
</dbReference>
<feature type="domain" description="2Fe-2S ferredoxin-type" evidence="7">
    <location>
        <begin position="1"/>
        <end position="77"/>
    </location>
</feature>
<dbReference type="InterPro" id="IPR037165">
    <property type="entry name" value="AldOxase/xan_DH_Mopterin-bd_sf"/>
</dbReference>
<evidence type="ECO:0000256" key="1">
    <source>
        <dbReference type="ARBA" id="ARBA00006849"/>
    </source>
</evidence>
<evidence type="ECO:0000256" key="2">
    <source>
        <dbReference type="ARBA" id="ARBA00022505"/>
    </source>
</evidence>
<gene>
    <name evidence="8" type="ORF">GCM10009858_40920</name>
</gene>
<dbReference type="Gene3D" id="3.30.365.10">
    <property type="entry name" value="Aldehyde oxidase/xanthine dehydrogenase, molybdopterin binding domain"/>
    <property type="match status" value="4"/>
</dbReference>
<name>A0ABN3MAC2_9MICO</name>